<dbReference type="EMBL" id="CP134876">
    <property type="protein sequence ID" value="WNM37563.1"/>
    <property type="molecule type" value="Genomic_DNA"/>
</dbReference>
<accession>A0ABY9ZQL2</accession>
<proteinExistence type="predicted"/>
<evidence type="ECO:0000313" key="1">
    <source>
        <dbReference type="EMBL" id="WNM37563.1"/>
    </source>
</evidence>
<evidence type="ECO:0000313" key="2">
    <source>
        <dbReference type="Proteomes" id="UP001303001"/>
    </source>
</evidence>
<protein>
    <submittedName>
        <fullName evidence="1">Uncharacterized protein</fullName>
    </submittedName>
</protein>
<dbReference type="Proteomes" id="UP001303001">
    <property type="component" value="Chromosome"/>
</dbReference>
<organism evidence="1 2">
    <name type="scientific">Micromonospora halotolerans</name>
    <dbReference type="NCBI Taxonomy" id="709879"/>
    <lineage>
        <taxon>Bacteria</taxon>
        <taxon>Bacillati</taxon>
        <taxon>Actinomycetota</taxon>
        <taxon>Actinomycetes</taxon>
        <taxon>Micromonosporales</taxon>
        <taxon>Micromonosporaceae</taxon>
        <taxon>Micromonospora</taxon>
    </lineage>
</organism>
<dbReference type="RefSeq" id="WP_313719146.1">
    <property type="nucleotide sequence ID" value="NZ_CP134876.1"/>
</dbReference>
<sequence length="68" mass="7072">MPAGSGSRAEDAARRVGADVAAIGEVELMAFAGANCQGEADEWALIEWRAIRLAMVLSGLDFGGPLPR</sequence>
<name>A0ABY9ZQL2_9ACTN</name>
<keyword evidence="2" id="KW-1185">Reference proteome</keyword>
<gene>
    <name evidence="1" type="ORF">RMN56_20630</name>
</gene>
<reference evidence="1 2" key="1">
    <citation type="submission" date="2023-09" db="EMBL/GenBank/DDBJ databases">
        <title>Micromonospora halotolerans DSM 45598 genome sequence.</title>
        <authorList>
            <person name="Mo P."/>
        </authorList>
    </citation>
    <scope>NUCLEOTIDE SEQUENCE [LARGE SCALE GENOMIC DNA]</scope>
    <source>
        <strain evidence="1 2">DSM 45598</strain>
    </source>
</reference>